<sequence>MSIDTARSEDVVSKVVRELAGEFATVPPSGIVGTVVAAKRDLDGQIVPEAMEEMLHRLAQFRLTRWDVAGRAKW</sequence>
<keyword evidence="2" id="KW-1185">Reference proteome</keyword>
<dbReference type="Proteomes" id="UP000741013">
    <property type="component" value="Unassembled WGS sequence"/>
</dbReference>
<evidence type="ECO:0000313" key="1">
    <source>
        <dbReference type="EMBL" id="MBP2183640.1"/>
    </source>
</evidence>
<evidence type="ECO:0000313" key="2">
    <source>
        <dbReference type="Proteomes" id="UP000741013"/>
    </source>
</evidence>
<protein>
    <submittedName>
        <fullName evidence="1">Uncharacterized protein</fullName>
    </submittedName>
</protein>
<accession>A0ABS4PW51</accession>
<organism evidence="1 2">
    <name type="scientific">Amycolatopsis magusensis</name>
    <dbReference type="NCBI Taxonomy" id="882444"/>
    <lineage>
        <taxon>Bacteria</taxon>
        <taxon>Bacillati</taxon>
        <taxon>Actinomycetota</taxon>
        <taxon>Actinomycetes</taxon>
        <taxon>Pseudonocardiales</taxon>
        <taxon>Pseudonocardiaceae</taxon>
        <taxon>Amycolatopsis</taxon>
    </lineage>
</organism>
<dbReference type="RefSeq" id="WP_209666789.1">
    <property type="nucleotide sequence ID" value="NZ_JAGGMS010000001.1"/>
</dbReference>
<dbReference type="EMBL" id="JAGGMS010000001">
    <property type="protein sequence ID" value="MBP2183640.1"/>
    <property type="molecule type" value="Genomic_DNA"/>
</dbReference>
<gene>
    <name evidence="1" type="ORF">JOM49_005166</name>
</gene>
<reference evidence="1 2" key="1">
    <citation type="submission" date="2021-03" db="EMBL/GenBank/DDBJ databases">
        <title>Sequencing the genomes of 1000 actinobacteria strains.</title>
        <authorList>
            <person name="Klenk H.-P."/>
        </authorList>
    </citation>
    <scope>NUCLEOTIDE SEQUENCE [LARGE SCALE GENOMIC DNA]</scope>
    <source>
        <strain evidence="1 2">DSM 45510</strain>
    </source>
</reference>
<name>A0ABS4PW51_9PSEU</name>
<proteinExistence type="predicted"/>
<comment type="caution">
    <text evidence="1">The sequence shown here is derived from an EMBL/GenBank/DDBJ whole genome shotgun (WGS) entry which is preliminary data.</text>
</comment>